<sequence length="96" mass="11074">MFYKSLLKAFEAGELAINIDDADNSIVVTSLKGSKLINLKAKFLTEKERFFLAESAKYFTKPCNPEEAMQRALKDLIEDCDRTIERARPYLKPRVR</sequence>
<gene>
    <name evidence="1" type="ordered locus">pQBR0258</name>
</gene>
<evidence type="ECO:0000313" key="1">
    <source>
        <dbReference type="EMBL" id="CAM96290.1"/>
    </source>
</evidence>
<proteinExistence type="predicted"/>
<evidence type="ECO:0000313" key="2">
    <source>
        <dbReference type="Proteomes" id="UP000002332"/>
    </source>
</evidence>
<dbReference type="EMBL" id="AM235768">
    <property type="protein sequence ID" value="CAM96290.1"/>
    <property type="molecule type" value="Genomic_DNA"/>
</dbReference>
<dbReference type="AlphaFoldDB" id="A4V6X9"/>
<keyword evidence="1" id="KW-0614">Plasmid</keyword>
<organism evidence="1 2">
    <name type="scientific">Pseudomonas fluorescens (strain SBW25)</name>
    <dbReference type="NCBI Taxonomy" id="216595"/>
    <lineage>
        <taxon>Bacteria</taxon>
        <taxon>Pseudomonadati</taxon>
        <taxon>Pseudomonadota</taxon>
        <taxon>Gammaproteobacteria</taxon>
        <taxon>Pseudomonadales</taxon>
        <taxon>Pseudomonadaceae</taxon>
        <taxon>Pseudomonas</taxon>
    </lineage>
</organism>
<dbReference type="RefSeq" id="WP_011923066.1">
    <property type="nucleotide sequence ID" value="NC_009444.1"/>
</dbReference>
<dbReference type="Proteomes" id="UP000002332">
    <property type="component" value="Plasmid pQBR103"/>
</dbReference>
<name>A4V6X9_PSEFS</name>
<accession>A4V6X9</accession>
<geneLocation type="plasmid" evidence="1 2">
    <name>pQBR103</name>
</geneLocation>
<protein>
    <submittedName>
        <fullName evidence="1">Uncharacterized protein</fullName>
    </submittedName>
</protein>
<reference evidence="1 2" key="1">
    <citation type="journal article" date="2007" name="ISME J.">
        <title>Sequence-based analysis of pQBR103; a representative of a unique, transfer-proficient mega plasmid resident in the microbial community of sugar beet.</title>
        <authorList>
            <person name="Tett A."/>
            <person name="Spiers A.J."/>
            <person name="Crossman L.C."/>
            <person name="Ager D."/>
            <person name="Ciric L."/>
            <person name="Dow J.M."/>
            <person name="Fry J.C."/>
            <person name="Harris D."/>
            <person name="Lilley A."/>
            <person name="Oliver A."/>
            <person name="Parkhill J."/>
            <person name="Quail M.A."/>
            <person name="Rainey P.B."/>
            <person name="Saunders N.J."/>
            <person name="Seeger K."/>
            <person name="Snyder L.A.S."/>
            <person name="Squares R."/>
            <person name="Thomas C.M."/>
            <person name="Turner S.L."/>
            <person name="Zhang X.-X."/>
            <person name="Field D."/>
            <person name="Bailey M.J."/>
        </authorList>
    </citation>
    <scope>NUCLEOTIDE SEQUENCE [LARGE SCALE GENOMIC DNA]</scope>
    <source>
        <strain evidence="1 2">SBW25</strain>
    </source>
</reference>